<dbReference type="Proteomes" id="UP000299102">
    <property type="component" value="Unassembled WGS sequence"/>
</dbReference>
<dbReference type="PROSITE" id="PS51084">
    <property type="entry name" value="HIT_2"/>
    <property type="match status" value="1"/>
</dbReference>
<dbReference type="SUPFAM" id="SSF54197">
    <property type="entry name" value="HIT-like"/>
    <property type="match status" value="1"/>
</dbReference>
<evidence type="ECO:0000256" key="1">
    <source>
        <dbReference type="PROSITE-ProRule" id="PRU00464"/>
    </source>
</evidence>
<dbReference type="AlphaFoldDB" id="A0A4C1ZJP9"/>
<evidence type="ECO:0000259" key="2">
    <source>
        <dbReference type="PROSITE" id="PS51084"/>
    </source>
</evidence>
<dbReference type="PANTHER" id="PTHR46243:SF1">
    <property type="entry name" value="BIS(5'-ADENOSYL)-TRIPHOSPHATASE"/>
    <property type="match status" value="1"/>
</dbReference>
<protein>
    <submittedName>
        <fullName evidence="3">Nitrilase and fragile histidine triad fusion protein NitFhit</fullName>
    </submittedName>
</protein>
<evidence type="ECO:0000313" key="4">
    <source>
        <dbReference type="Proteomes" id="UP000299102"/>
    </source>
</evidence>
<organism evidence="3 4">
    <name type="scientific">Eumeta variegata</name>
    <name type="common">Bagworm moth</name>
    <name type="synonym">Eumeta japonica</name>
    <dbReference type="NCBI Taxonomy" id="151549"/>
    <lineage>
        <taxon>Eukaryota</taxon>
        <taxon>Metazoa</taxon>
        <taxon>Ecdysozoa</taxon>
        <taxon>Arthropoda</taxon>
        <taxon>Hexapoda</taxon>
        <taxon>Insecta</taxon>
        <taxon>Pterygota</taxon>
        <taxon>Neoptera</taxon>
        <taxon>Endopterygota</taxon>
        <taxon>Lepidoptera</taxon>
        <taxon>Glossata</taxon>
        <taxon>Ditrysia</taxon>
        <taxon>Tineoidea</taxon>
        <taxon>Psychidae</taxon>
        <taxon>Oiketicinae</taxon>
        <taxon>Eumeta</taxon>
    </lineage>
</organism>
<feature type="domain" description="HIT" evidence="2">
    <location>
        <begin position="1"/>
        <end position="50"/>
    </location>
</feature>
<accession>A0A4C1ZJP9</accession>
<keyword evidence="4" id="KW-1185">Reference proteome</keyword>
<dbReference type="PANTHER" id="PTHR46243">
    <property type="entry name" value="BIS(5'-ADENOSYL)-TRIPHOSPHATASE"/>
    <property type="match status" value="1"/>
</dbReference>
<dbReference type="InterPro" id="IPR036265">
    <property type="entry name" value="HIT-like_sf"/>
</dbReference>
<dbReference type="Gene3D" id="3.30.428.10">
    <property type="entry name" value="HIT-like"/>
    <property type="match status" value="1"/>
</dbReference>
<dbReference type="EMBL" id="BGZK01001951">
    <property type="protein sequence ID" value="GBP88696.1"/>
    <property type="molecule type" value="Genomic_DNA"/>
</dbReference>
<dbReference type="InterPro" id="IPR051884">
    <property type="entry name" value="Bis(5'-adenosyl)-TPase_reg"/>
</dbReference>
<dbReference type="STRING" id="151549.A0A4C1ZJP9"/>
<dbReference type="Pfam" id="PF01230">
    <property type="entry name" value="HIT"/>
    <property type="match status" value="1"/>
</dbReference>
<comment type="caution">
    <text evidence="3">The sequence shown here is derived from an EMBL/GenBank/DDBJ whole genome shotgun (WGS) entry which is preliminary data.</text>
</comment>
<dbReference type="GO" id="GO:0003824">
    <property type="term" value="F:catalytic activity"/>
    <property type="evidence" value="ECO:0007669"/>
    <property type="project" value="InterPro"/>
</dbReference>
<proteinExistence type="predicted"/>
<gene>
    <name evidence="3" type="primary">NitFhit</name>
    <name evidence="3" type="ORF">EVAR_79078_1</name>
</gene>
<feature type="short sequence motif" description="Histidine triad motif" evidence="1">
    <location>
        <begin position="35"/>
        <end position="39"/>
    </location>
</feature>
<name>A0A4C1ZJP9_EUMVA</name>
<reference evidence="3 4" key="1">
    <citation type="journal article" date="2019" name="Commun. Biol.">
        <title>The bagworm genome reveals a unique fibroin gene that provides high tensile strength.</title>
        <authorList>
            <person name="Kono N."/>
            <person name="Nakamura H."/>
            <person name="Ohtoshi R."/>
            <person name="Tomita M."/>
            <person name="Numata K."/>
            <person name="Arakawa K."/>
        </authorList>
    </citation>
    <scope>NUCLEOTIDE SEQUENCE [LARGE SCALE GENOMIC DNA]</scope>
</reference>
<sequence length="99" mass="11438">MVTICRLQLMERVHETESCTVTIQDGPDAGQTVKHLHCHIMPRKKGDFIESDLIYLELSKHDHLQASGHPGKPARALQEMEHEAQMLREILKDMLKQRE</sequence>
<dbReference type="InterPro" id="IPR011146">
    <property type="entry name" value="HIT-like"/>
</dbReference>
<evidence type="ECO:0000313" key="3">
    <source>
        <dbReference type="EMBL" id="GBP88696.1"/>
    </source>
</evidence>
<dbReference type="OrthoDB" id="680339at2759"/>